<name>A0A814I505_9BILA</name>
<feature type="compositionally biased region" description="Polar residues" evidence="5">
    <location>
        <begin position="91"/>
        <end position="107"/>
    </location>
</feature>
<dbReference type="Gene3D" id="3.30.40.10">
    <property type="entry name" value="Zinc/RING finger domain, C3HC4 (zinc finger)"/>
    <property type="match status" value="2"/>
</dbReference>
<dbReference type="PROSITE" id="PS51805">
    <property type="entry name" value="EPHD"/>
    <property type="match status" value="1"/>
</dbReference>
<evidence type="ECO:0000256" key="1">
    <source>
        <dbReference type="ARBA" id="ARBA00022723"/>
    </source>
</evidence>
<feature type="domain" description="PHD-type" evidence="6">
    <location>
        <begin position="293"/>
        <end position="343"/>
    </location>
</feature>
<evidence type="ECO:0000256" key="2">
    <source>
        <dbReference type="ARBA" id="ARBA00022771"/>
    </source>
</evidence>
<comment type="caution">
    <text evidence="8">The sequence shown here is derived from an EMBL/GenBank/DDBJ whole genome shotgun (WGS) entry which is preliminary data.</text>
</comment>
<evidence type="ECO:0000256" key="4">
    <source>
        <dbReference type="PROSITE-ProRule" id="PRU00146"/>
    </source>
</evidence>
<dbReference type="Proteomes" id="UP000663891">
    <property type="component" value="Unassembled WGS sequence"/>
</dbReference>
<feature type="compositionally biased region" description="Low complexity" evidence="5">
    <location>
        <begin position="58"/>
        <end position="69"/>
    </location>
</feature>
<dbReference type="EMBL" id="CAJNON010000137">
    <property type="protein sequence ID" value="CAF1019642.1"/>
    <property type="molecule type" value="Genomic_DNA"/>
</dbReference>
<keyword evidence="3" id="KW-0862">Zinc</keyword>
<dbReference type="InterPro" id="IPR050701">
    <property type="entry name" value="Histone_Mod_Regulator"/>
</dbReference>
<keyword evidence="2 4" id="KW-0863">Zinc-finger</keyword>
<dbReference type="GO" id="GO:0006357">
    <property type="term" value="P:regulation of transcription by RNA polymerase II"/>
    <property type="evidence" value="ECO:0007669"/>
    <property type="project" value="TreeGrafter"/>
</dbReference>
<gene>
    <name evidence="8" type="ORF">VCS650_LOCUS15722</name>
</gene>
<dbReference type="InterPro" id="IPR019786">
    <property type="entry name" value="Zinc_finger_PHD-type_CS"/>
</dbReference>
<feature type="compositionally biased region" description="Low complexity" evidence="5">
    <location>
        <begin position="10"/>
        <end position="21"/>
    </location>
</feature>
<feature type="domain" description="PHD-type" evidence="7">
    <location>
        <begin position="345"/>
        <end position="464"/>
    </location>
</feature>
<dbReference type="SMART" id="SM00249">
    <property type="entry name" value="PHD"/>
    <property type="match status" value="2"/>
</dbReference>
<dbReference type="InterPro" id="IPR019787">
    <property type="entry name" value="Znf_PHD-finger"/>
</dbReference>
<feature type="compositionally biased region" description="Acidic residues" evidence="5">
    <location>
        <begin position="693"/>
        <end position="710"/>
    </location>
</feature>
<accession>A0A814I505</accession>
<dbReference type="CDD" id="cd15492">
    <property type="entry name" value="PHD_BRPF_JADE_like"/>
    <property type="match status" value="1"/>
</dbReference>
<keyword evidence="1" id="KW-0479">Metal-binding</keyword>
<feature type="compositionally biased region" description="Basic and acidic residues" evidence="5">
    <location>
        <begin position="711"/>
        <end position="731"/>
    </location>
</feature>
<dbReference type="SUPFAM" id="SSF57903">
    <property type="entry name" value="FYVE/PHD zinc finger"/>
    <property type="match status" value="1"/>
</dbReference>
<evidence type="ECO:0000256" key="3">
    <source>
        <dbReference type="ARBA" id="ARBA00022833"/>
    </source>
</evidence>
<feature type="region of interest" description="Disordered" evidence="5">
    <location>
        <begin position="1"/>
        <end position="107"/>
    </location>
</feature>
<proteinExistence type="predicted"/>
<feature type="region of interest" description="Disordered" evidence="5">
    <location>
        <begin position="686"/>
        <end position="731"/>
    </location>
</feature>
<sequence length="754" mass="86380">MTDASNQQTDSPSSSPHDSSSGNSIDIQAIAASNRRSQRQRKKKKSMPMTDASNQQTDSPSSSPHDSSSGNSIDIQAIAASNRRSQRQRKNVQPNMRSSSLTTTILNENGHANDYLLETTKENDNHQKEKRSLPVIIDKLVFKTSKLNPNLPYWTVTDRQSEWYKLTTPVNQSTSNCNNNNNNNNTYQSSLTASYRLLPTIFERKKSNSNLNDPNDELTNTTQLIMKVVMHELDYDMDDNDLEFLNDLNQYMNIDQRRQMTEEEFENAIIILEYYTAEKIRLYLKQQLCEDEDIVCDICLLPDADDENEMVFCERCNACVHQNCYGISVIPNGTWLCKSCSVLRRPACLLCPKLGGPMKCTPSGTIWCHLTCALWLPELKFGDYVKMEPILNLDKIPHARWTLRCIVCSTSEGACVQCAHKNCRTPFHVTCGLSAGYFLDVQQSSSEGTAGLRSQFNAYCLKHSEEARQRSEPESSLNLNTDDDSSCLPSNIPLTVYHRQKLKLDEWTPKSYENFHTFILSSHLNDDCPQDYDESISNKIYNYWKEKRILNKNFPLIKRIDFVLDQRENAELLLAQINNYLKIRNKIRQLQNYCKSTLYTPSSSSLLNQRLENLKLSFSIKTQRHNKSSYYKLIEDSKRCIVALETTYRDALELNTTYLVGKTLEGETMLLPKQLIEQANVITINDDHSIKEGEEEEEEEEGDDEDDTEELDKIHLDIANENKHDEKQTSVKDIIKTPYISQGNVVRCVTGSFD</sequence>
<dbReference type="AlphaFoldDB" id="A0A814I505"/>
<dbReference type="InterPro" id="IPR001965">
    <property type="entry name" value="Znf_PHD"/>
</dbReference>
<dbReference type="PANTHER" id="PTHR13793">
    <property type="entry name" value="PHD FINGER PROTEINS"/>
    <property type="match status" value="1"/>
</dbReference>
<dbReference type="InterPro" id="IPR011011">
    <property type="entry name" value="Znf_FYVE_PHD"/>
</dbReference>
<evidence type="ECO:0000256" key="5">
    <source>
        <dbReference type="SAM" id="MobiDB-lite"/>
    </source>
</evidence>
<organism evidence="8 9">
    <name type="scientific">Adineta steineri</name>
    <dbReference type="NCBI Taxonomy" id="433720"/>
    <lineage>
        <taxon>Eukaryota</taxon>
        <taxon>Metazoa</taxon>
        <taxon>Spiralia</taxon>
        <taxon>Gnathifera</taxon>
        <taxon>Rotifera</taxon>
        <taxon>Eurotatoria</taxon>
        <taxon>Bdelloidea</taxon>
        <taxon>Adinetida</taxon>
        <taxon>Adinetidae</taxon>
        <taxon>Adineta</taxon>
    </lineage>
</organism>
<dbReference type="InterPro" id="IPR034732">
    <property type="entry name" value="EPHD"/>
</dbReference>
<evidence type="ECO:0000259" key="7">
    <source>
        <dbReference type="PROSITE" id="PS51805"/>
    </source>
</evidence>
<dbReference type="GO" id="GO:0008270">
    <property type="term" value="F:zinc ion binding"/>
    <property type="evidence" value="ECO:0007669"/>
    <property type="project" value="UniProtKB-KW"/>
</dbReference>
<protein>
    <submittedName>
        <fullName evidence="8">Uncharacterized protein</fullName>
    </submittedName>
</protein>
<dbReference type="Pfam" id="PF13831">
    <property type="entry name" value="PHD_2"/>
    <property type="match status" value="1"/>
</dbReference>
<evidence type="ECO:0000313" key="8">
    <source>
        <dbReference type="EMBL" id="CAF1019642.1"/>
    </source>
</evidence>
<reference evidence="8" key="1">
    <citation type="submission" date="2021-02" db="EMBL/GenBank/DDBJ databases">
        <authorList>
            <person name="Nowell W R."/>
        </authorList>
    </citation>
    <scope>NUCLEOTIDE SEQUENCE</scope>
</reference>
<dbReference type="PROSITE" id="PS01359">
    <property type="entry name" value="ZF_PHD_1"/>
    <property type="match status" value="1"/>
</dbReference>
<dbReference type="Pfam" id="PF13832">
    <property type="entry name" value="zf-HC5HC2H_2"/>
    <property type="match status" value="1"/>
</dbReference>
<dbReference type="PROSITE" id="PS50016">
    <property type="entry name" value="ZF_PHD_2"/>
    <property type="match status" value="1"/>
</dbReference>
<dbReference type="OrthoDB" id="20839at2759"/>
<evidence type="ECO:0000259" key="6">
    <source>
        <dbReference type="PROSITE" id="PS50016"/>
    </source>
</evidence>
<feature type="compositionally biased region" description="Basic residues" evidence="5">
    <location>
        <begin position="36"/>
        <end position="46"/>
    </location>
</feature>
<dbReference type="InterPro" id="IPR013083">
    <property type="entry name" value="Znf_RING/FYVE/PHD"/>
</dbReference>
<evidence type="ECO:0000313" key="9">
    <source>
        <dbReference type="Proteomes" id="UP000663891"/>
    </source>
</evidence>
<dbReference type="PANTHER" id="PTHR13793:SF107">
    <property type="entry name" value="BROMODOMAIN-CONTAINING PROTEIN HOMOLOG"/>
    <property type="match status" value="1"/>
</dbReference>